<evidence type="ECO:0000256" key="5">
    <source>
        <dbReference type="ARBA" id="ARBA00022777"/>
    </source>
</evidence>
<feature type="compositionally biased region" description="Basic residues" evidence="6">
    <location>
        <begin position="798"/>
        <end position="807"/>
    </location>
</feature>
<dbReference type="PANTHER" id="PTHR45436">
    <property type="entry name" value="SENSOR HISTIDINE KINASE YKOH"/>
    <property type="match status" value="1"/>
</dbReference>
<evidence type="ECO:0000259" key="8">
    <source>
        <dbReference type="SMART" id="SM00387"/>
    </source>
</evidence>
<organism evidence="9 10">
    <name type="scientific">Nocardia implantans</name>
    <dbReference type="NCBI Taxonomy" id="3108168"/>
    <lineage>
        <taxon>Bacteria</taxon>
        <taxon>Bacillati</taxon>
        <taxon>Actinomycetota</taxon>
        <taxon>Actinomycetes</taxon>
        <taxon>Mycobacteriales</taxon>
        <taxon>Nocardiaceae</taxon>
        <taxon>Nocardia</taxon>
    </lineage>
</organism>
<evidence type="ECO:0000313" key="10">
    <source>
        <dbReference type="Proteomes" id="UP001348098"/>
    </source>
</evidence>
<comment type="catalytic activity">
    <reaction evidence="1">
        <text>ATP + protein L-histidine = ADP + protein N-phospho-L-histidine.</text>
        <dbReference type="EC" id="2.7.13.3"/>
    </reaction>
</comment>
<dbReference type="Pfam" id="PF08376">
    <property type="entry name" value="NIT"/>
    <property type="match status" value="1"/>
</dbReference>
<keyword evidence="5" id="KW-0418">Kinase</keyword>
<feature type="domain" description="Histidine kinase/HSP90-like ATPase" evidence="8">
    <location>
        <begin position="522"/>
        <end position="635"/>
    </location>
</feature>
<keyword evidence="7" id="KW-1133">Transmembrane helix</keyword>
<comment type="caution">
    <text evidence="9">The sequence shown here is derived from an EMBL/GenBank/DDBJ whole genome shotgun (WGS) entry which is preliminary data.</text>
</comment>
<sequence length="807" mass="85677">MLISSVTLLVIGVGAAGYLVQSARAAKEWAELASSTTAPAIQMVQAFQEERRLSLLSLAGDTDATRALATARQHSDAGLAAVMAKGDAARKLNPDGSASDIEAYNKLFAMVPTVRAGVDTRQAAPNEVVEIFSGVIGTIVAASTLAARVAPEADIAMELNYGVEALRAAEALSMADTLGTVALTVGENTPAQLTEFARLVGEFRSEVAYAGRVLKDKRLAQLQEITAGPAYQKLIAMQDAVLVHGPVEAGSDSDESTGTGRTQSGRSTSRTTPLPLSVAAWQEASGQVSSALLKVWDDQSRAAHQIARERGDQTARQSMLGGAGVLLVSTIAFLAALIMANRFIGRMRRLRRDTLELADQQLPDLMSRLGRGESVGSGAELARLDYGTDELGQVADAFNRAHVAAVSAAVAEAKTRAGVNAVFLNIAHRSQVVVHRQLALLDQAERKEEDADQLELLFQLDHLATRARRNAENLIILGGEKPGRRWRKPVPLVDLVRAAVAESLDYARIQTGRLPELQVSSNAVADLIHLMAELMDNATSFSPPQARVEVSGVVVGRGVAVEIIDQGLGMSEADFAARNELLSNPPDFSVVTLSSDTRLGLFVVAKLAHRHGISVRLGESVYGGVRAVVLIPSALLQSDTSPRLQNDAEPVEPVRTPAPGAAPRPAAVPGRSAWFTSASDQQVPAPAPHGDDGSFDTDGGNFDTGSGRVETGHGRFDTNGGRFDAGNSSFDTGNSRFDAGATAQPGPADARPPLPRRRRQSPQEPEQQPQTATPAPIRQRTADEARNLMSAIENGTRQGRRKRPDFD</sequence>
<reference evidence="9 10" key="1">
    <citation type="submission" date="2023-12" db="EMBL/GenBank/DDBJ databases">
        <title>novel species in genus Nocarida.</title>
        <authorList>
            <person name="Li Z."/>
        </authorList>
    </citation>
    <scope>NUCLEOTIDE SEQUENCE [LARGE SCALE GENOMIC DNA]</scope>
    <source>
        <strain evidence="9 10">CDC186</strain>
    </source>
</reference>
<name>A0ABU6ARY6_9NOCA</name>
<dbReference type="PANTHER" id="PTHR45436:SF5">
    <property type="entry name" value="SENSOR HISTIDINE KINASE TRCS"/>
    <property type="match status" value="1"/>
</dbReference>
<feature type="compositionally biased region" description="Low complexity" evidence="6">
    <location>
        <begin position="653"/>
        <end position="673"/>
    </location>
</feature>
<dbReference type="InterPro" id="IPR013587">
    <property type="entry name" value="Nitrate/nitrite_sensing"/>
</dbReference>
<protein>
    <recommendedName>
        <fullName evidence="2">histidine kinase</fullName>
        <ecNumber evidence="2">2.7.13.3</ecNumber>
    </recommendedName>
</protein>
<keyword evidence="7" id="KW-0812">Transmembrane</keyword>
<dbReference type="InterPro" id="IPR036890">
    <property type="entry name" value="HATPase_C_sf"/>
</dbReference>
<keyword evidence="10" id="KW-1185">Reference proteome</keyword>
<evidence type="ECO:0000256" key="2">
    <source>
        <dbReference type="ARBA" id="ARBA00012438"/>
    </source>
</evidence>
<dbReference type="Pfam" id="PF02518">
    <property type="entry name" value="HATPase_c"/>
    <property type="match status" value="1"/>
</dbReference>
<dbReference type="EMBL" id="JAYKYQ010000003">
    <property type="protein sequence ID" value="MEB3510239.1"/>
    <property type="molecule type" value="Genomic_DNA"/>
</dbReference>
<feature type="compositionally biased region" description="Low complexity" evidence="6">
    <location>
        <begin position="762"/>
        <end position="779"/>
    </location>
</feature>
<dbReference type="SMART" id="SM00387">
    <property type="entry name" value="HATPase_c"/>
    <property type="match status" value="1"/>
</dbReference>
<gene>
    <name evidence="9" type="ORF">U3653_09435</name>
</gene>
<evidence type="ECO:0000256" key="1">
    <source>
        <dbReference type="ARBA" id="ARBA00000085"/>
    </source>
</evidence>
<feature type="compositionally biased region" description="Polar residues" evidence="6">
    <location>
        <begin position="726"/>
        <end position="735"/>
    </location>
</feature>
<dbReference type="InterPro" id="IPR003594">
    <property type="entry name" value="HATPase_dom"/>
</dbReference>
<evidence type="ECO:0000256" key="6">
    <source>
        <dbReference type="SAM" id="MobiDB-lite"/>
    </source>
</evidence>
<keyword evidence="3" id="KW-0597">Phosphoprotein</keyword>
<dbReference type="Proteomes" id="UP001348098">
    <property type="component" value="Unassembled WGS sequence"/>
</dbReference>
<proteinExistence type="predicted"/>
<feature type="region of interest" description="Disordered" evidence="6">
    <location>
        <begin position="247"/>
        <end position="272"/>
    </location>
</feature>
<evidence type="ECO:0000313" key="9">
    <source>
        <dbReference type="EMBL" id="MEB3510239.1"/>
    </source>
</evidence>
<accession>A0ABU6ARY6</accession>
<feature type="compositionally biased region" description="Low complexity" evidence="6">
    <location>
        <begin position="256"/>
        <end position="272"/>
    </location>
</feature>
<evidence type="ECO:0000256" key="7">
    <source>
        <dbReference type="SAM" id="Phobius"/>
    </source>
</evidence>
<keyword evidence="7" id="KW-0472">Membrane</keyword>
<keyword evidence="4" id="KW-0808">Transferase</keyword>
<evidence type="ECO:0000256" key="4">
    <source>
        <dbReference type="ARBA" id="ARBA00022679"/>
    </source>
</evidence>
<dbReference type="RefSeq" id="WP_323124069.1">
    <property type="nucleotide sequence ID" value="NZ_JAYESH010000003.1"/>
</dbReference>
<evidence type="ECO:0000256" key="3">
    <source>
        <dbReference type="ARBA" id="ARBA00022553"/>
    </source>
</evidence>
<dbReference type="Gene3D" id="3.30.565.10">
    <property type="entry name" value="Histidine kinase-like ATPase, C-terminal domain"/>
    <property type="match status" value="1"/>
</dbReference>
<dbReference type="EC" id="2.7.13.3" evidence="2"/>
<dbReference type="InterPro" id="IPR050428">
    <property type="entry name" value="TCS_sensor_his_kinase"/>
</dbReference>
<feature type="transmembrane region" description="Helical" evidence="7">
    <location>
        <begin position="319"/>
        <end position="344"/>
    </location>
</feature>
<feature type="region of interest" description="Disordered" evidence="6">
    <location>
        <begin position="641"/>
        <end position="807"/>
    </location>
</feature>
<dbReference type="SUPFAM" id="SSF55874">
    <property type="entry name" value="ATPase domain of HSP90 chaperone/DNA topoisomerase II/histidine kinase"/>
    <property type="match status" value="1"/>
</dbReference>